<comment type="caution">
    <text evidence="3">The sequence shown here is derived from an EMBL/GenBank/DDBJ whole genome shotgun (WGS) entry which is preliminary data.</text>
</comment>
<accession>M1X4I2</accession>
<dbReference type="GO" id="GO:0000160">
    <property type="term" value="P:phosphorelay signal transduction system"/>
    <property type="evidence" value="ECO:0007669"/>
    <property type="project" value="InterPro"/>
</dbReference>
<evidence type="ECO:0000256" key="1">
    <source>
        <dbReference type="PROSITE-ProRule" id="PRU00169"/>
    </source>
</evidence>
<protein>
    <submittedName>
        <fullName evidence="3">Two-component response regulator</fullName>
    </submittedName>
</protein>
<dbReference type="SMART" id="SM00448">
    <property type="entry name" value="REC"/>
    <property type="match status" value="1"/>
</dbReference>
<dbReference type="PANTHER" id="PTHR43228:SF1">
    <property type="entry name" value="TWO-COMPONENT RESPONSE REGULATOR ARR22"/>
    <property type="match status" value="1"/>
</dbReference>
<dbReference type="Pfam" id="PF00072">
    <property type="entry name" value="Response_reg"/>
    <property type="match status" value="1"/>
</dbReference>
<sequence length="176" mass="19961">MINHYLFTHKIEPLKVLFPINYINIVNLTFMSLPTNLMLCRPISTIRVLIVDDHELTRLTLKLAFSHRTDIQLVGLGANGKEAIQMVQELHPDVIILDLQMPVMDGWDASCQIKAIAPQTQIIAYSSLESKKTPETKLIGQWDAYCQKDVPTGDLINLVKKLGINLTHYISCCKIY</sequence>
<organism evidence="3 4">
    <name type="scientific">Richelia intracellularis HH01</name>
    <dbReference type="NCBI Taxonomy" id="1165094"/>
    <lineage>
        <taxon>Bacteria</taxon>
        <taxon>Bacillati</taxon>
        <taxon>Cyanobacteriota</taxon>
        <taxon>Cyanophyceae</taxon>
        <taxon>Nostocales</taxon>
        <taxon>Nostocaceae</taxon>
        <taxon>Richelia</taxon>
    </lineage>
</organism>
<keyword evidence="1" id="KW-0597">Phosphoprotein</keyword>
<dbReference type="STRING" id="1165094.RINTHH_510"/>
<dbReference type="AlphaFoldDB" id="M1X4I2"/>
<proteinExistence type="predicted"/>
<gene>
    <name evidence="3" type="ORF">RINTHH_510</name>
</gene>
<dbReference type="InterPro" id="IPR058245">
    <property type="entry name" value="NreC/VraR/RcsB-like_REC"/>
</dbReference>
<dbReference type="RefSeq" id="WP_008231410.1">
    <property type="nucleotide sequence ID" value="NZ_CAIY01000005.1"/>
</dbReference>
<dbReference type="EMBL" id="CAIY01000005">
    <property type="protein sequence ID" value="CCH66206.1"/>
    <property type="molecule type" value="Genomic_DNA"/>
</dbReference>
<dbReference type="InterPro" id="IPR001789">
    <property type="entry name" value="Sig_transdc_resp-reg_receiver"/>
</dbReference>
<dbReference type="CDD" id="cd17535">
    <property type="entry name" value="REC_NarL-like"/>
    <property type="match status" value="1"/>
</dbReference>
<dbReference type="PANTHER" id="PTHR43228">
    <property type="entry name" value="TWO-COMPONENT RESPONSE REGULATOR"/>
    <property type="match status" value="1"/>
</dbReference>
<dbReference type="Proteomes" id="UP000053051">
    <property type="component" value="Unassembled WGS sequence"/>
</dbReference>
<keyword evidence="4" id="KW-1185">Reference proteome</keyword>
<reference evidence="3 4" key="1">
    <citation type="submission" date="2012-05" db="EMBL/GenBank/DDBJ databases">
        <authorList>
            <person name="Hilton J."/>
        </authorList>
    </citation>
    <scope>NUCLEOTIDE SEQUENCE [LARGE SCALE GENOMIC DNA]</scope>
    <source>
        <strain evidence="3 4">HH01</strain>
    </source>
</reference>
<dbReference type="SUPFAM" id="SSF52172">
    <property type="entry name" value="CheY-like"/>
    <property type="match status" value="1"/>
</dbReference>
<evidence type="ECO:0000259" key="2">
    <source>
        <dbReference type="PROSITE" id="PS50110"/>
    </source>
</evidence>
<feature type="domain" description="Response regulatory" evidence="2">
    <location>
        <begin position="47"/>
        <end position="163"/>
    </location>
</feature>
<reference evidence="4" key="2">
    <citation type="submission" date="2016-01" db="EMBL/GenBank/DDBJ databases">
        <title>Diatom-associated endosymboitic cyanobacterium lacks core nitrogen metabolism enzymes.</title>
        <authorList>
            <person name="Hilton J.A."/>
            <person name="Foster R.A."/>
            <person name="Tripp H.J."/>
            <person name="Carter B.J."/>
            <person name="Zehr J.P."/>
            <person name="Villareal T.A."/>
        </authorList>
    </citation>
    <scope>NUCLEOTIDE SEQUENCE [LARGE SCALE GENOMIC DNA]</scope>
    <source>
        <strain evidence="4">HH01</strain>
    </source>
</reference>
<evidence type="ECO:0000313" key="4">
    <source>
        <dbReference type="Proteomes" id="UP000053051"/>
    </source>
</evidence>
<dbReference type="OrthoDB" id="9790669at2"/>
<name>M1X4I2_9NOST</name>
<dbReference type="Gene3D" id="3.40.50.2300">
    <property type="match status" value="1"/>
</dbReference>
<dbReference type="PROSITE" id="PS50110">
    <property type="entry name" value="RESPONSE_REGULATORY"/>
    <property type="match status" value="1"/>
</dbReference>
<evidence type="ECO:0000313" key="3">
    <source>
        <dbReference type="EMBL" id="CCH66206.1"/>
    </source>
</evidence>
<dbReference type="InterPro" id="IPR052048">
    <property type="entry name" value="ST_Response_Regulator"/>
</dbReference>
<feature type="modified residue" description="4-aspartylphosphate" evidence="1">
    <location>
        <position position="98"/>
    </location>
</feature>
<dbReference type="InterPro" id="IPR011006">
    <property type="entry name" value="CheY-like_superfamily"/>
</dbReference>